<protein>
    <submittedName>
        <fullName evidence="1">Uncharacterized protein</fullName>
    </submittedName>
</protein>
<dbReference type="AlphaFoldDB" id="X1CY65"/>
<comment type="caution">
    <text evidence="1">The sequence shown here is derived from an EMBL/GenBank/DDBJ whole genome shotgun (WGS) entry which is preliminary data.</text>
</comment>
<gene>
    <name evidence="1" type="ORF">S01H4_61744</name>
</gene>
<name>X1CY65_9ZZZZ</name>
<accession>X1CY65</accession>
<reference evidence="1" key="1">
    <citation type="journal article" date="2014" name="Front. Microbiol.">
        <title>High frequency of phylogenetically diverse reductive dehalogenase-homologous genes in deep subseafloor sedimentary metagenomes.</title>
        <authorList>
            <person name="Kawai M."/>
            <person name="Futagami T."/>
            <person name="Toyoda A."/>
            <person name="Takaki Y."/>
            <person name="Nishi S."/>
            <person name="Hori S."/>
            <person name="Arai W."/>
            <person name="Tsubouchi T."/>
            <person name="Morono Y."/>
            <person name="Uchiyama I."/>
            <person name="Ito T."/>
            <person name="Fujiyama A."/>
            <person name="Inagaki F."/>
            <person name="Takami H."/>
        </authorList>
    </citation>
    <scope>NUCLEOTIDE SEQUENCE</scope>
    <source>
        <strain evidence="1">Expedition CK06-06</strain>
    </source>
</reference>
<feature type="non-terminal residue" evidence="1">
    <location>
        <position position="1"/>
    </location>
</feature>
<organism evidence="1">
    <name type="scientific">marine sediment metagenome</name>
    <dbReference type="NCBI Taxonomy" id="412755"/>
    <lineage>
        <taxon>unclassified sequences</taxon>
        <taxon>metagenomes</taxon>
        <taxon>ecological metagenomes</taxon>
    </lineage>
</organism>
<sequence length="46" mass="5358">TENCCRLFVSRTLDNKERDSYGFMKHTEKGAIMDNRKVPEINQQPG</sequence>
<dbReference type="EMBL" id="BART01036684">
    <property type="protein sequence ID" value="GAH13441.1"/>
    <property type="molecule type" value="Genomic_DNA"/>
</dbReference>
<proteinExistence type="predicted"/>
<evidence type="ECO:0000313" key="1">
    <source>
        <dbReference type="EMBL" id="GAH13441.1"/>
    </source>
</evidence>